<feature type="chain" id="PRO_5017983824" evidence="1">
    <location>
        <begin position="35"/>
        <end position="349"/>
    </location>
</feature>
<dbReference type="PRINTS" id="PR00111">
    <property type="entry name" value="ABHYDROLASE"/>
</dbReference>
<dbReference type="InterPro" id="IPR050266">
    <property type="entry name" value="AB_hydrolase_sf"/>
</dbReference>
<keyword evidence="1" id="KW-0732">Signal</keyword>
<evidence type="ECO:0000259" key="2">
    <source>
        <dbReference type="Pfam" id="PF00561"/>
    </source>
</evidence>
<evidence type="ECO:0000313" key="3">
    <source>
        <dbReference type="EMBL" id="AYO53486.1"/>
    </source>
</evidence>
<dbReference type="SUPFAM" id="SSF53474">
    <property type="entry name" value="alpha/beta-Hydrolases"/>
    <property type="match status" value="1"/>
</dbReference>
<name>A0A3G2T134_9GAMM</name>
<accession>A0A3G2T134</accession>
<dbReference type="AlphaFoldDB" id="A0A3G2T134"/>
<dbReference type="Pfam" id="PF00561">
    <property type="entry name" value="Abhydrolase_1"/>
    <property type="match status" value="1"/>
</dbReference>
<dbReference type="PANTHER" id="PTHR43798:SF33">
    <property type="entry name" value="HYDROLASE, PUTATIVE (AFU_ORTHOLOGUE AFUA_2G14860)-RELATED"/>
    <property type="match status" value="1"/>
</dbReference>
<protein>
    <submittedName>
        <fullName evidence="3">Alpha/beta hydrolase</fullName>
    </submittedName>
</protein>
<feature type="signal peptide" evidence="1">
    <location>
        <begin position="1"/>
        <end position="34"/>
    </location>
</feature>
<gene>
    <name evidence="3" type="ORF">CDG68_07425</name>
</gene>
<dbReference type="InterPro" id="IPR000073">
    <property type="entry name" value="AB_hydrolase_1"/>
</dbReference>
<evidence type="ECO:0000313" key="4">
    <source>
        <dbReference type="Proteomes" id="UP000279962"/>
    </source>
</evidence>
<dbReference type="Proteomes" id="UP000279962">
    <property type="component" value="Chromosome"/>
</dbReference>
<dbReference type="Gene3D" id="3.40.50.1820">
    <property type="entry name" value="alpha/beta hydrolase"/>
    <property type="match status" value="1"/>
</dbReference>
<dbReference type="GO" id="GO:0016020">
    <property type="term" value="C:membrane"/>
    <property type="evidence" value="ECO:0007669"/>
    <property type="project" value="TreeGrafter"/>
</dbReference>
<keyword evidence="3" id="KW-0378">Hydrolase</keyword>
<dbReference type="PANTHER" id="PTHR43798">
    <property type="entry name" value="MONOACYLGLYCEROL LIPASE"/>
    <property type="match status" value="1"/>
</dbReference>
<evidence type="ECO:0000256" key="1">
    <source>
        <dbReference type="SAM" id="SignalP"/>
    </source>
</evidence>
<reference evidence="3 4" key="1">
    <citation type="submission" date="2018-10" db="EMBL/GenBank/DDBJ databases">
        <title>The complete genome of Acinetobacter wuhouensis strain WCHAW010062.</title>
        <authorList>
            <person name="Hu Y."/>
            <person name="Long H."/>
            <person name="Feng Y."/>
            <person name="Zong Z."/>
        </authorList>
    </citation>
    <scope>NUCLEOTIDE SEQUENCE [LARGE SCALE GENOMIC DNA]</scope>
    <source>
        <strain evidence="3 4">WCHAW010062</strain>
    </source>
</reference>
<dbReference type="GO" id="GO:0016787">
    <property type="term" value="F:hydrolase activity"/>
    <property type="evidence" value="ECO:0007669"/>
    <property type="project" value="UniProtKB-KW"/>
</dbReference>
<organism evidence="3 4">
    <name type="scientific">Acinetobacter wuhouensis</name>
    <dbReference type="NCBI Taxonomy" id="1879050"/>
    <lineage>
        <taxon>Bacteria</taxon>
        <taxon>Pseudomonadati</taxon>
        <taxon>Pseudomonadota</taxon>
        <taxon>Gammaproteobacteria</taxon>
        <taxon>Moraxellales</taxon>
        <taxon>Moraxellaceae</taxon>
        <taxon>Acinetobacter</taxon>
    </lineage>
</organism>
<dbReference type="InterPro" id="IPR029058">
    <property type="entry name" value="AB_hydrolase_fold"/>
</dbReference>
<proteinExistence type="predicted"/>
<dbReference type="RefSeq" id="WP_087554290.1">
    <property type="nucleotide sequence ID" value="NZ_CP033133.1"/>
</dbReference>
<feature type="domain" description="AB hydrolase-1" evidence="2">
    <location>
        <begin position="80"/>
        <end position="316"/>
    </location>
</feature>
<dbReference type="EMBL" id="CP033133">
    <property type="protein sequence ID" value="AYO53486.1"/>
    <property type="molecule type" value="Genomic_DNA"/>
</dbReference>
<sequence length="349" mass="39137">MSELPNKKILHFLNSLLLSLSTLGVVTLSHQANAANNIAENIDYLKVVQEERTWAGLSSKTLRVGDVVWSYSEGGPKNKPTILLIHGLASSRDTWNSVAKSLTPYYHVIIPDLPSAGATQVPANFDLSVPNVTEQLRRFIEAAHIQDNLNIAGHSLGGTIAMFYASQYPFDTKSLFLMSTGGIFKSTNTNYLRNPIYLKQLLITQKGDLDFVMNKVMFHQPFTASIIKNEQEKLFIAKSADTAKIINQIDALNRLYTPMTFTTMLKNIEAPTMILWGAQDQIVNVDVANELKSVLKRPENPIILQRVGHMPLLEAPERVAENYLSFLKKVQPLQNPFSDQKHEQFESKK</sequence>